<dbReference type="Proteomes" id="UP000064967">
    <property type="component" value="Chromosome"/>
</dbReference>
<comment type="similarity">
    <text evidence="3">Belongs to the gas vesicle GvpF/GvpL family.</text>
</comment>
<reference evidence="5 6" key="1">
    <citation type="submission" date="2015-08" db="EMBL/GenBank/DDBJ databases">
        <authorList>
            <person name="Babu N.S."/>
            <person name="Beckwith C.J."/>
            <person name="Beseler K.G."/>
            <person name="Brison A."/>
            <person name="Carone J.V."/>
            <person name="Caskin T.P."/>
            <person name="Diamond M."/>
            <person name="Durham M.E."/>
            <person name="Foxe J.M."/>
            <person name="Go M."/>
            <person name="Henderson B.A."/>
            <person name="Jones I.B."/>
            <person name="McGettigan J.A."/>
            <person name="Micheletti S.J."/>
            <person name="Nasrallah M.E."/>
            <person name="Ortiz D."/>
            <person name="Piller C.R."/>
            <person name="Privatt S.R."/>
            <person name="Schneider S.L."/>
            <person name="Sharp S."/>
            <person name="Smith T.C."/>
            <person name="Stanton J.D."/>
            <person name="Ullery H.E."/>
            <person name="Wilson R.J."/>
            <person name="Serrano M.G."/>
            <person name="Buck G."/>
            <person name="Lee V."/>
            <person name="Wang Y."/>
            <person name="Carvalho R."/>
            <person name="Voegtly L."/>
            <person name="Shi R."/>
            <person name="Duckworth R."/>
            <person name="Johnson A."/>
            <person name="Loviza R."/>
            <person name="Walstead R."/>
            <person name="Shah Z."/>
            <person name="Kiflezghi M."/>
            <person name="Wade K."/>
            <person name="Ball S.L."/>
            <person name="Bradley K.W."/>
            <person name="Asai D.J."/>
            <person name="Bowman C.A."/>
            <person name="Russell D.A."/>
            <person name="Pope W.H."/>
            <person name="Jacobs-Sera D."/>
            <person name="Hendrix R.W."/>
            <person name="Hatfull G.F."/>
        </authorList>
    </citation>
    <scope>NUCLEOTIDE SEQUENCE [LARGE SCALE GENOMIC DNA]</scope>
    <source>
        <strain evidence="5 6">DSM 27648</strain>
    </source>
</reference>
<dbReference type="OrthoDB" id="144737at2"/>
<keyword evidence="1" id="KW-0304">Gas vesicle</keyword>
<protein>
    <submittedName>
        <fullName evidence="5">Gas vesicle synthesis protein</fullName>
    </submittedName>
</protein>
<evidence type="ECO:0000256" key="2">
    <source>
        <dbReference type="ARBA" id="ARBA00035108"/>
    </source>
</evidence>
<name>A0A0K1PNB1_9BACT</name>
<dbReference type="GO" id="GO:0031411">
    <property type="term" value="C:gas vesicle"/>
    <property type="evidence" value="ECO:0007669"/>
    <property type="project" value="UniProtKB-SubCell"/>
</dbReference>
<sequence length="282" mass="30567">MDLVLDASTSATYVYCVVKAAPRNPTSMSGRAPTVGRLPKGLCGTGKPRILDAGDGYYLLVTSAPLSLYGGAVIDAQLSDLDWVVERANEHEALVEHATRLGTVVPMKLFTLFGNDERALTHVRKMKRTLERVVEQIAGCEEWALRVLFDPTRAASAASAETPSKKRAVHQDRGSSDKSGTSFLLAKKAADEERRHAGAHGAEVVEDLYERLESLVRSARTRESANGDLAEHIVLDAAFLVPHASVRKLVSLVERAAKAIVDDGFDVSLSGPWPAYSFIEAR</sequence>
<dbReference type="RefSeq" id="WP_146646524.1">
    <property type="nucleotide sequence ID" value="NZ_CP012333.1"/>
</dbReference>
<dbReference type="EMBL" id="CP012333">
    <property type="protein sequence ID" value="AKU95002.1"/>
    <property type="molecule type" value="Genomic_DNA"/>
</dbReference>
<dbReference type="GO" id="GO:0031412">
    <property type="term" value="P:gas vesicle organization"/>
    <property type="evidence" value="ECO:0007669"/>
    <property type="project" value="InterPro"/>
</dbReference>
<feature type="region of interest" description="Disordered" evidence="4">
    <location>
        <begin position="158"/>
        <end position="182"/>
    </location>
</feature>
<proteinExistence type="inferred from homology"/>
<evidence type="ECO:0000256" key="4">
    <source>
        <dbReference type="SAM" id="MobiDB-lite"/>
    </source>
</evidence>
<keyword evidence="6" id="KW-1185">Reference proteome</keyword>
<evidence type="ECO:0000313" key="5">
    <source>
        <dbReference type="EMBL" id="AKU95002.1"/>
    </source>
</evidence>
<dbReference type="KEGG" id="llu:AKJ09_01666"/>
<organism evidence="5 6">
    <name type="scientific">Labilithrix luteola</name>
    <dbReference type="NCBI Taxonomy" id="1391654"/>
    <lineage>
        <taxon>Bacteria</taxon>
        <taxon>Pseudomonadati</taxon>
        <taxon>Myxococcota</taxon>
        <taxon>Polyangia</taxon>
        <taxon>Polyangiales</taxon>
        <taxon>Labilitrichaceae</taxon>
        <taxon>Labilithrix</taxon>
    </lineage>
</organism>
<dbReference type="PANTHER" id="PTHR36852:SF1">
    <property type="entry name" value="PROTEIN GVPL 2"/>
    <property type="match status" value="1"/>
</dbReference>
<dbReference type="AlphaFoldDB" id="A0A0K1PNB1"/>
<dbReference type="Pfam" id="PF06386">
    <property type="entry name" value="GvpL_GvpF"/>
    <property type="match status" value="1"/>
</dbReference>
<dbReference type="InterPro" id="IPR009430">
    <property type="entry name" value="GvpL/GvpF"/>
</dbReference>
<evidence type="ECO:0000256" key="3">
    <source>
        <dbReference type="ARBA" id="ARBA00035643"/>
    </source>
</evidence>
<dbReference type="PANTHER" id="PTHR36852">
    <property type="entry name" value="PROTEIN GVPL 2"/>
    <property type="match status" value="1"/>
</dbReference>
<gene>
    <name evidence="5" type="ORF">AKJ09_01666</name>
</gene>
<evidence type="ECO:0000313" key="6">
    <source>
        <dbReference type="Proteomes" id="UP000064967"/>
    </source>
</evidence>
<evidence type="ECO:0000256" key="1">
    <source>
        <dbReference type="ARBA" id="ARBA00022987"/>
    </source>
</evidence>
<accession>A0A0K1PNB1</accession>
<comment type="subcellular location">
    <subcellularLocation>
        <location evidence="2">Gas vesicle</location>
    </subcellularLocation>
</comment>
<dbReference type="STRING" id="1391654.AKJ09_01666"/>